<dbReference type="RefSeq" id="WP_066434322.1">
    <property type="nucleotide sequence ID" value="NZ_LZRN01000019.1"/>
</dbReference>
<dbReference type="Proteomes" id="UP000248987">
    <property type="component" value="Unassembled WGS sequence"/>
</dbReference>
<evidence type="ECO:0000313" key="2">
    <source>
        <dbReference type="EMBL" id="RAJ25172.1"/>
    </source>
</evidence>
<evidence type="ECO:0000313" key="3">
    <source>
        <dbReference type="Proteomes" id="UP000248987"/>
    </source>
</evidence>
<accession>A0A1A7R1G2</accession>
<evidence type="ECO:0000256" key="1">
    <source>
        <dbReference type="SAM" id="MobiDB-lite"/>
    </source>
</evidence>
<feature type="compositionally biased region" description="Basic and acidic residues" evidence="1">
    <location>
        <begin position="35"/>
        <end position="50"/>
    </location>
</feature>
<reference evidence="2 3" key="1">
    <citation type="submission" date="2018-06" db="EMBL/GenBank/DDBJ databases">
        <title>Genomic Encyclopedia of Archaeal and Bacterial Type Strains, Phase II (KMG-II): from individual species to whole genera.</title>
        <authorList>
            <person name="Goeker M."/>
        </authorList>
    </citation>
    <scope>NUCLEOTIDE SEQUENCE [LARGE SCALE GENOMIC DNA]</scope>
    <source>
        <strain evidence="2 3">DSM 12408</strain>
    </source>
</reference>
<feature type="region of interest" description="Disordered" evidence="1">
    <location>
        <begin position="1"/>
        <end position="59"/>
    </location>
</feature>
<protein>
    <submittedName>
        <fullName evidence="2">Uncharacterized protein</fullName>
    </submittedName>
</protein>
<keyword evidence="3" id="KW-1185">Reference proteome</keyword>
<organism evidence="2 3">
    <name type="scientific">Gelidibacter algens</name>
    <dbReference type="NCBI Taxonomy" id="49280"/>
    <lineage>
        <taxon>Bacteria</taxon>
        <taxon>Pseudomonadati</taxon>
        <taxon>Bacteroidota</taxon>
        <taxon>Flavobacteriia</taxon>
        <taxon>Flavobacteriales</taxon>
        <taxon>Flavobacteriaceae</taxon>
        <taxon>Gelidibacter</taxon>
    </lineage>
</organism>
<name>A0A1A7R1G2_9FLAO</name>
<comment type="caution">
    <text evidence="2">The sequence shown here is derived from an EMBL/GenBank/DDBJ whole genome shotgun (WGS) entry which is preliminary data.</text>
</comment>
<sequence length="59" mass="7020">MTDKTDKRKNKEFDPEKNKEVENGPLKSKHVNQYGEKHDKKDRNMSKRVDGEEDKEDNT</sequence>
<dbReference type="AlphaFoldDB" id="A0A1A7R1G2"/>
<gene>
    <name evidence="2" type="ORF">LX77_01473</name>
</gene>
<dbReference type="EMBL" id="QLLQ01000004">
    <property type="protein sequence ID" value="RAJ25172.1"/>
    <property type="molecule type" value="Genomic_DNA"/>
</dbReference>
<proteinExistence type="predicted"/>
<feature type="compositionally biased region" description="Basic and acidic residues" evidence="1">
    <location>
        <begin position="1"/>
        <end position="22"/>
    </location>
</feature>
<dbReference type="OrthoDB" id="9981722at2"/>